<dbReference type="EMBL" id="QPJI01000004">
    <property type="protein sequence ID" value="RCW71159.1"/>
    <property type="molecule type" value="Genomic_DNA"/>
</dbReference>
<protein>
    <submittedName>
        <fullName evidence="1">Uncharacterized protein</fullName>
    </submittedName>
</protein>
<comment type="caution">
    <text evidence="1">The sequence shown here is derived from an EMBL/GenBank/DDBJ whole genome shotgun (WGS) entry which is preliminary data.</text>
</comment>
<gene>
    <name evidence="1" type="ORF">DET61_104317</name>
</gene>
<dbReference type="Proteomes" id="UP000253647">
    <property type="component" value="Unassembled WGS sequence"/>
</dbReference>
<accession>A0A368XUH9</accession>
<sequence>MLKFLYLQVNAGFQFDQVWSLYSVNRGENP</sequence>
<proteinExistence type="predicted"/>
<organism evidence="1 2">
    <name type="scientific">Marinobacter nauticus</name>
    <name type="common">Marinobacter hydrocarbonoclasticus</name>
    <name type="synonym">Marinobacter aquaeolei</name>
    <dbReference type="NCBI Taxonomy" id="2743"/>
    <lineage>
        <taxon>Bacteria</taxon>
        <taxon>Pseudomonadati</taxon>
        <taxon>Pseudomonadota</taxon>
        <taxon>Gammaproteobacteria</taxon>
        <taxon>Pseudomonadales</taxon>
        <taxon>Marinobacteraceae</taxon>
        <taxon>Marinobacter</taxon>
    </lineage>
</organism>
<evidence type="ECO:0000313" key="2">
    <source>
        <dbReference type="Proteomes" id="UP000253647"/>
    </source>
</evidence>
<evidence type="ECO:0000313" key="1">
    <source>
        <dbReference type="EMBL" id="RCW71159.1"/>
    </source>
</evidence>
<name>A0A368XUH9_MARNT</name>
<dbReference type="AlphaFoldDB" id="A0A368XUH9"/>
<reference evidence="1 2" key="1">
    <citation type="submission" date="2018-07" db="EMBL/GenBank/DDBJ databases">
        <title>Freshwater and sediment microbial communities from various areas in North America, analyzing microbe dynamics in response to fracking.</title>
        <authorList>
            <person name="Lamendella R."/>
        </authorList>
    </citation>
    <scope>NUCLEOTIDE SEQUENCE [LARGE SCALE GENOMIC DNA]</scope>
    <source>
        <strain evidence="1 2">105B</strain>
    </source>
</reference>